<keyword evidence="8" id="KW-1185">Reference proteome</keyword>
<dbReference type="EMBL" id="AP018448">
    <property type="protein sequence ID" value="BBC34804.1"/>
    <property type="molecule type" value="Genomic_DNA"/>
</dbReference>
<keyword evidence="6" id="KW-1133">Transmembrane helix</keyword>
<evidence type="ECO:0000256" key="6">
    <source>
        <dbReference type="SAM" id="Phobius"/>
    </source>
</evidence>
<keyword evidence="4 6" id="KW-0472">Membrane</keyword>
<keyword evidence="2" id="KW-0333">Golgi apparatus</keyword>
<sequence>MWGILEAGRRRPQPDSGTGTPLPPARVLLIMTMTGTTLGEQLLLLSLDDTTGQSRLPLQTSFAIGAAALLERALAEDTALPDDAGQWIHRHRTEEYETALQGLLAKGLIRKEEHRVLLFFRTTRYPEADGTEESSVRSRLTDVVLNGATPDHRTAALITLLHHNGLQSLAFPDAESDKTARRTTDQRMQEIAEHHWADPALRSMSETAAATVAALMAATVAATVVVTAIT</sequence>
<reference evidence="7 8" key="1">
    <citation type="journal article" date="2010" name="ChemBioChem">
        <title>Cloning and characterization of the biosynthetic gene cluster of 16-membered macrolide antibiotic FD-891: involvement of a dual functional cytochrome P450 monooxygenase catalyzing epoxidation and hydroxylation.</title>
        <authorList>
            <person name="Kudo F."/>
            <person name="Motegi A."/>
            <person name="Mizoue K."/>
            <person name="Eguchi T."/>
        </authorList>
    </citation>
    <scope>NUCLEOTIDE SEQUENCE [LARGE SCALE GENOMIC DNA]</scope>
    <source>
        <strain evidence="7 8">A-8890</strain>
    </source>
</reference>
<dbReference type="Proteomes" id="UP001321542">
    <property type="component" value="Chromosome"/>
</dbReference>
<reference evidence="7 8" key="2">
    <citation type="journal article" date="2023" name="ChemBioChem">
        <title>Acyltransferase Domain Exchange between Two Independent Type I Polyketide Synthases in the Same Producer Strain of Macrolide Antibiotics.</title>
        <authorList>
            <person name="Kudo F."/>
            <person name="Kishikawa K."/>
            <person name="Tsuboi K."/>
            <person name="Kido T."/>
            <person name="Usui T."/>
            <person name="Hashimoto J."/>
            <person name="Shin-Ya K."/>
            <person name="Miyanaga A."/>
            <person name="Eguchi T."/>
        </authorList>
    </citation>
    <scope>NUCLEOTIDE SEQUENCE [LARGE SCALE GENOMIC DNA]</scope>
    <source>
        <strain evidence="7 8">A-8890</strain>
    </source>
</reference>
<dbReference type="Gene3D" id="1.10.3630.10">
    <property type="entry name" value="yeast vps74-n-term truncation variant domain like"/>
    <property type="match status" value="1"/>
</dbReference>
<name>A0ABN5VMY4_9ACTN</name>
<evidence type="ECO:0000256" key="4">
    <source>
        <dbReference type="ARBA" id="ARBA00023136"/>
    </source>
</evidence>
<evidence type="ECO:0000256" key="1">
    <source>
        <dbReference type="ARBA" id="ARBA00004255"/>
    </source>
</evidence>
<comment type="subcellular location">
    <subcellularLocation>
        <location evidence="1">Golgi apparatus membrane</location>
        <topology evidence="1">Peripheral membrane protein</topology>
        <orientation evidence="1">Cytoplasmic side</orientation>
    </subcellularLocation>
</comment>
<dbReference type="InterPro" id="IPR038261">
    <property type="entry name" value="GPP34-like_sf"/>
</dbReference>
<dbReference type="Pfam" id="PF05719">
    <property type="entry name" value="GPP34"/>
    <property type="match status" value="1"/>
</dbReference>
<evidence type="ECO:0000256" key="2">
    <source>
        <dbReference type="ARBA" id="ARBA00023034"/>
    </source>
</evidence>
<evidence type="ECO:0000256" key="5">
    <source>
        <dbReference type="SAM" id="MobiDB-lite"/>
    </source>
</evidence>
<keyword evidence="3" id="KW-0446">Lipid-binding</keyword>
<organism evidence="7 8">
    <name type="scientific">Streptomyces graminofaciens</name>
    <dbReference type="NCBI Taxonomy" id="68212"/>
    <lineage>
        <taxon>Bacteria</taxon>
        <taxon>Bacillati</taxon>
        <taxon>Actinomycetota</taxon>
        <taxon>Actinomycetes</taxon>
        <taxon>Kitasatosporales</taxon>
        <taxon>Streptomycetaceae</taxon>
        <taxon>Streptomyces</taxon>
    </lineage>
</organism>
<evidence type="ECO:0000313" key="8">
    <source>
        <dbReference type="Proteomes" id="UP001321542"/>
    </source>
</evidence>
<evidence type="ECO:0008006" key="9">
    <source>
        <dbReference type="Google" id="ProtNLM"/>
    </source>
</evidence>
<gene>
    <name evidence="7" type="ORF">SGFS_060980</name>
</gene>
<dbReference type="InterPro" id="IPR008628">
    <property type="entry name" value="GPP34-like"/>
</dbReference>
<keyword evidence="6" id="KW-0812">Transmembrane</keyword>
<evidence type="ECO:0000256" key="3">
    <source>
        <dbReference type="ARBA" id="ARBA00023121"/>
    </source>
</evidence>
<feature type="region of interest" description="Disordered" evidence="5">
    <location>
        <begin position="1"/>
        <end position="23"/>
    </location>
</feature>
<accession>A0ABN5VMY4</accession>
<evidence type="ECO:0000313" key="7">
    <source>
        <dbReference type="EMBL" id="BBC34804.1"/>
    </source>
</evidence>
<feature type="transmembrane region" description="Helical" evidence="6">
    <location>
        <begin position="208"/>
        <end position="229"/>
    </location>
</feature>
<proteinExistence type="predicted"/>
<protein>
    <recommendedName>
        <fullName evidence="9">GPP34 family phosphoprotein</fullName>
    </recommendedName>
</protein>